<protein>
    <recommendedName>
        <fullName evidence="3">N-acetyltransferase</fullName>
    </recommendedName>
</protein>
<dbReference type="PATRIC" id="fig|587753.9.peg.762"/>
<sequence length="175" mass="20027">MPRERSYLRYQLYRSLARKQASIATALLQLPAGQDLSKVRFEPIDAKALGAFELWENPHFCWREIAEWKSREPLSLDIAIWFEEQLCGLCFVNPNKSRQRIRIVRLEGRPGVSHPLKKRVALLSMVAIDEFAQIIGSKCIEVQEPIPGAIPVYTKLGFKFDFEGRLVLAAETKVS</sequence>
<gene>
    <name evidence="1" type="ORF">NZ35_03720</name>
</gene>
<dbReference type="Proteomes" id="UP000030564">
    <property type="component" value="Unassembled WGS sequence"/>
</dbReference>
<reference evidence="1 2" key="1">
    <citation type="submission" date="2014-10" db="EMBL/GenBank/DDBJ databases">
        <title>Draft genome sequence of Pseudomonas chlororaphis EA105.</title>
        <authorList>
            <person name="McCully L.M."/>
            <person name="Bitzer A.S."/>
            <person name="Spence C."/>
            <person name="Bais H."/>
            <person name="Silby M.W."/>
        </authorList>
    </citation>
    <scope>NUCLEOTIDE SEQUENCE [LARGE SCALE GENOMIC DNA]</scope>
    <source>
        <strain evidence="1 2">EA105</strain>
    </source>
</reference>
<dbReference type="AlphaFoldDB" id="A0A0A6DL52"/>
<proteinExistence type="predicted"/>
<evidence type="ECO:0008006" key="3">
    <source>
        <dbReference type="Google" id="ProtNLM"/>
    </source>
</evidence>
<evidence type="ECO:0000313" key="1">
    <source>
        <dbReference type="EMBL" id="KHA75397.1"/>
    </source>
</evidence>
<dbReference type="OrthoDB" id="6914428at2"/>
<evidence type="ECO:0000313" key="2">
    <source>
        <dbReference type="Proteomes" id="UP000030564"/>
    </source>
</evidence>
<organism evidence="1 2">
    <name type="scientific">Pseudomonas chlororaphis</name>
    <dbReference type="NCBI Taxonomy" id="587753"/>
    <lineage>
        <taxon>Bacteria</taxon>
        <taxon>Pseudomonadati</taxon>
        <taxon>Pseudomonadota</taxon>
        <taxon>Gammaproteobacteria</taxon>
        <taxon>Pseudomonadales</taxon>
        <taxon>Pseudomonadaceae</taxon>
        <taxon>Pseudomonas</taxon>
    </lineage>
</organism>
<comment type="caution">
    <text evidence="1">The sequence shown here is derived from an EMBL/GenBank/DDBJ whole genome shotgun (WGS) entry which is preliminary data.</text>
</comment>
<dbReference type="EMBL" id="JSFK01000001">
    <property type="protein sequence ID" value="KHA75397.1"/>
    <property type="molecule type" value="Genomic_DNA"/>
</dbReference>
<name>A0A0A6DL52_9PSED</name>
<accession>A0A0A6DL52</accession>